<dbReference type="Proteomes" id="UP001157946">
    <property type="component" value="Unassembled WGS sequence"/>
</dbReference>
<keyword evidence="4" id="KW-0949">S-adenosyl-L-methionine</keyword>
<dbReference type="PANTHER" id="PTHR43619">
    <property type="entry name" value="S-ADENOSYL-L-METHIONINE-DEPENDENT METHYLTRANSFERASE YKTD-RELATED"/>
    <property type="match status" value="1"/>
</dbReference>
<proteinExistence type="inferred from homology"/>
<dbReference type="InterPro" id="IPR011610">
    <property type="entry name" value="SAM_mthyl_Trfase_ML2640-like"/>
</dbReference>
<dbReference type="NCBIfam" id="TIGR00027">
    <property type="entry name" value="mthyl_TIGR00027"/>
    <property type="match status" value="1"/>
</dbReference>
<evidence type="ECO:0000313" key="6">
    <source>
        <dbReference type="Proteomes" id="UP001157946"/>
    </source>
</evidence>
<accession>A0AA45WRD5</accession>
<sequence>MEKEPRVSLTALISAYGRAYHAMYDSPKIFDDFLARQWFTDEAFSELGAHLAQSLPHFAPEKVADCQDQASALRWVMQSHNAISLSRSKHAEDSLELAVRQGARQYVILGAGLDTFAFRRPDMLEQIHVFEVDHPATQAFKRRRLAELDWEQPPQLHFVPVDFTAEKLADALCRTAFDPQLRSFFSWLGVTYYLDRETVFDTLRSFADIAATGSWIVFDYLDLNAFDTKRASVRVKRMQEAVSRVGEPMKTGFDPATLAKELAHIGLRLEENLPPTDIEERYFLGRTDGYRAFEHIHFARAVVDC</sequence>
<evidence type="ECO:0000256" key="4">
    <source>
        <dbReference type="RuleBase" id="RU362030"/>
    </source>
</evidence>
<keyword evidence="6" id="KW-1185">Reference proteome</keyword>
<dbReference type="AlphaFoldDB" id="A0AA45WRD5"/>
<reference evidence="5" key="1">
    <citation type="submission" date="2017-05" db="EMBL/GenBank/DDBJ databases">
        <authorList>
            <person name="Varghese N."/>
            <person name="Submissions S."/>
        </authorList>
    </citation>
    <scope>NUCLEOTIDE SEQUENCE</scope>
    <source>
        <strain evidence="5">DSM 45262</strain>
    </source>
</reference>
<dbReference type="InterPro" id="IPR029063">
    <property type="entry name" value="SAM-dependent_MTases_sf"/>
</dbReference>
<dbReference type="Pfam" id="PF04072">
    <property type="entry name" value="LCM"/>
    <property type="match status" value="1"/>
</dbReference>
<gene>
    <name evidence="5" type="ORF">SAMN06265361_106202</name>
</gene>
<keyword evidence="3" id="KW-0808">Transferase</keyword>
<comment type="similarity">
    <text evidence="1 4">Belongs to the UPF0677 family.</text>
</comment>
<name>A0AA45WRD5_9BACL</name>
<evidence type="ECO:0000256" key="2">
    <source>
        <dbReference type="ARBA" id="ARBA00022603"/>
    </source>
</evidence>
<dbReference type="PANTHER" id="PTHR43619:SF2">
    <property type="entry name" value="S-ADENOSYL-L-METHIONINE-DEPENDENT METHYLTRANSFERASES SUPERFAMILY PROTEIN"/>
    <property type="match status" value="1"/>
</dbReference>
<dbReference type="EC" id="2.1.1.-" evidence="4"/>
<comment type="function">
    <text evidence="4">Exhibits S-adenosyl-L-methionine-dependent methyltransferase activity.</text>
</comment>
<dbReference type="SUPFAM" id="SSF53335">
    <property type="entry name" value="S-adenosyl-L-methionine-dependent methyltransferases"/>
    <property type="match status" value="1"/>
</dbReference>
<dbReference type="EMBL" id="FXTU01000006">
    <property type="protein sequence ID" value="SMP29659.1"/>
    <property type="molecule type" value="Genomic_DNA"/>
</dbReference>
<organism evidence="5 6">
    <name type="scientific">Laceyella tengchongensis</name>
    <dbReference type="NCBI Taxonomy" id="574699"/>
    <lineage>
        <taxon>Bacteria</taxon>
        <taxon>Bacillati</taxon>
        <taxon>Bacillota</taxon>
        <taxon>Bacilli</taxon>
        <taxon>Bacillales</taxon>
        <taxon>Thermoactinomycetaceae</taxon>
        <taxon>Laceyella</taxon>
    </lineage>
</organism>
<evidence type="ECO:0000256" key="1">
    <source>
        <dbReference type="ARBA" id="ARBA00008138"/>
    </source>
</evidence>
<evidence type="ECO:0000313" key="5">
    <source>
        <dbReference type="EMBL" id="SMP29659.1"/>
    </source>
</evidence>
<keyword evidence="2 4" id="KW-0489">Methyltransferase</keyword>
<dbReference type="GO" id="GO:0032259">
    <property type="term" value="P:methylation"/>
    <property type="evidence" value="ECO:0007669"/>
    <property type="project" value="UniProtKB-KW"/>
</dbReference>
<dbReference type="GO" id="GO:0008168">
    <property type="term" value="F:methyltransferase activity"/>
    <property type="evidence" value="ECO:0007669"/>
    <property type="project" value="UniProtKB-UniRule"/>
</dbReference>
<dbReference type="InterPro" id="IPR007213">
    <property type="entry name" value="Ppm1/Ppm2/Tcmp"/>
</dbReference>
<dbReference type="Gene3D" id="3.40.50.150">
    <property type="entry name" value="Vaccinia Virus protein VP39"/>
    <property type="match status" value="1"/>
</dbReference>
<comment type="caution">
    <text evidence="5">The sequence shown here is derived from an EMBL/GenBank/DDBJ whole genome shotgun (WGS) entry which is preliminary data.</text>
</comment>
<protein>
    <recommendedName>
        <fullName evidence="4">S-adenosyl-L-methionine-dependent methyltransferase</fullName>
        <ecNumber evidence="4">2.1.1.-</ecNumber>
    </recommendedName>
</protein>
<evidence type="ECO:0000256" key="3">
    <source>
        <dbReference type="ARBA" id="ARBA00022679"/>
    </source>
</evidence>